<feature type="transmembrane region" description="Helical" evidence="2">
    <location>
        <begin position="375"/>
        <end position="396"/>
    </location>
</feature>
<dbReference type="InterPro" id="IPR002656">
    <property type="entry name" value="Acyl_transf_3_dom"/>
</dbReference>
<gene>
    <name evidence="4" type="primary">nrf-6_2</name>
    <name evidence="4" type="ORF">Bhyg_13040</name>
</gene>
<proteinExistence type="predicted"/>
<feature type="transmembrane region" description="Helical" evidence="2">
    <location>
        <begin position="732"/>
        <end position="754"/>
    </location>
</feature>
<feature type="domain" description="Nose resistant-to-fluoxetine protein N-terminal" evidence="3">
    <location>
        <begin position="203"/>
        <end position="346"/>
    </location>
</feature>
<feature type="transmembrane region" description="Helical" evidence="2">
    <location>
        <begin position="766"/>
        <end position="790"/>
    </location>
</feature>
<feature type="transmembrane region" description="Helical" evidence="2">
    <location>
        <begin position="649"/>
        <end position="667"/>
    </location>
</feature>
<keyword evidence="2" id="KW-0812">Transmembrane</keyword>
<feature type="transmembrane region" description="Helical" evidence="2">
    <location>
        <begin position="517"/>
        <end position="539"/>
    </location>
</feature>
<feature type="transmembrane region" description="Helical" evidence="2">
    <location>
        <begin position="560"/>
        <end position="582"/>
    </location>
</feature>
<feature type="region of interest" description="Disordered" evidence="1">
    <location>
        <begin position="877"/>
        <end position="910"/>
    </location>
</feature>
<keyword evidence="2" id="KW-0472">Membrane</keyword>
<keyword evidence="2" id="KW-1133">Transmembrane helix</keyword>
<dbReference type="PANTHER" id="PTHR11161:SF4">
    <property type="entry name" value="DROP DEAD"/>
    <property type="match status" value="1"/>
</dbReference>
<dbReference type="EMBL" id="WJQU01000003">
    <property type="protein sequence ID" value="KAJ6640290.1"/>
    <property type="molecule type" value="Genomic_DNA"/>
</dbReference>
<feature type="transmembrane region" description="Helical" evidence="2">
    <location>
        <begin position="842"/>
        <end position="865"/>
    </location>
</feature>
<dbReference type="PANTHER" id="PTHR11161">
    <property type="entry name" value="O-ACYLTRANSFERASE"/>
    <property type="match status" value="1"/>
</dbReference>
<dbReference type="InterPro" id="IPR006621">
    <property type="entry name" value="Nose-resist-to-fluoxetine_N"/>
</dbReference>
<accession>A0A9Q0RZX7</accession>
<feature type="region of interest" description="Disordered" evidence="1">
    <location>
        <begin position="56"/>
        <end position="76"/>
    </location>
</feature>
<name>A0A9Q0RZX7_9DIPT</name>
<dbReference type="SMART" id="SM00703">
    <property type="entry name" value="NRF"/>
    <property type="match status" value="1"/>
</dbReference>
<dbReference type="Proteomes" id="UP001151699">
    <property type="component" value="Chromosome X"/>
</dbReference>
<sequence>MPMRKVVKIERVKVNSAKSTLSSEEDDKVEDDDDDFSFEKVHTTNFDLPLKPVITLNDPDVERDEEERKEEAKEAEAVASWFDHLTSFGLFDKKEEAESDQQDEQEANGLFGWLTGSNNKAADTDENDKDGEGKKWFSYLKSIIVSSESLVSDDDSTTKKETRRRGKSDDLIIEKREPLTAQSFEKLLLSIPSFVPNYTKIYDVDCRRMGQIFQRQVRGQKLWALQMMDASAKLPSGLLRGNANQLGDFDLCTGIRTKVKIKDDKTVKIKGKYCLANIDIVAGDEQLKMSIHLVQGRNFLRSRLEDPSHFLPRYSTLKWALCIPNGCSNENALQILNDFIRPFNSTGVKIFAEIDENSCYVRSNKSWLHILSENWQIAATVGYFVLFISLAIGASLNDYWSTLKLDILFAPDKKKDIANDDTDVLSEHTSADEKEENIESCAKGITRFLMEFSIKRTSKTLFSFDEEKSDNTFSCIDGLKGLATIPLFLSLKLLTFGHLPFTNKAQLTKILNSPLSVFLRAAFLFMDVFLLVSGFYAGYKFSKELNDYKSIAWFRRAVARFIRLFPSLVAAISFSAWILPYIGSGPQWGPLIEQNSELCQQNLWKNIFFLQNFFPAHEQCSPHLQQICIEFQLFLLAPLLVYLMEKNSIVGVGLFAALSAFSVGMRYSSALSERLSFVVFQGMKLSQFYRTLDISFNSTLQRSTSYLIGLVLGVLIFGLNDVRLEVKVPRGIIVMGWLTCAWGLIWCFWTPSILSSKDYVYEPQDAAVYAAWAPLVWSLALSWIIFVIFIENGKLLSRILNARPLVLLSRISYQIFFVQFLVLFYFTASVKNVDTFTLASFINYWEIFTILGISTVATILFDLPLREISKVITTRTASEEETKSGAEELTKDEGEDVDGNEKSVDNEIDEIWNNENQPKVSFVDSDAVADETYSKRTFTPVWKRSDDEKPVWGDEDDDEA</sequence>
<dbReference type="InterPro" id="IPR052728">
    <property type="entry name" value="O2_lipid_transport_reg"/>
</dbReference>
<evidence type="ECO:0000259" key="3">
    <source>
        <dbReference type="SMART" id="SM00703"/>
    </source>
</evidence>
<dbReference type="Pfam" id="PF20146">
    <property type="entry name" value="NRF"/>
    <property type="match status" value="1"/>
</dbReference>
<evidence type="ECO:0000313" key="4">
    <source>
        <dbReference type="EMBL" id="KAJ6640290.1"/>
    </source>
</evidence>
<keyword evidence="5" id="KW-1185">Reference proteome</keyword>
<dbReference type="AlphaFoldDB" id="A0A9Q0RZX7"/>
<feature type="compositionally biased region" description="Basic and acidic residues" evidence="1">
    <location>
        <begin position="877"/>
        <end position="892"/>
    </location>
</feature>
<evidence type="ECO:0000313" key="5">
    <source>
        <dbReference type="Proteomes" id="UP001151699"/>
    </source>
</evidence>
<dbReference type="Pfam" id="PF01757">
    <property type="entry name" value="Acyl_transf_3"/>
    <property type="match status" value="1"/>
</dbReference>
<evidence type="ECO:0000256" key="2">
    <source>
        <dbReference type="SAM" id="Phobius"/>
    </source>
</evidence>
<dbReference type="OrthoDB" id="8196286at2759"/>
<feature type="transmembrane region" description="Helical" evidence="2">
    <location>
        <begin position="623"/>
        <end position="642"/>
    </location>
</feature>
<organism evidence="4 5">
    <name type="scientific">Pseudolycoriella hygida</name>
    <dbReference type="NCBI Taxonomy" id="35572"/>
    <lineage>
        <taxon>Eukaryota</taxon>
        <taxon>Metazoa</taxon>
        <taxon>Ecdysozoa</taxon>
        <taxon>Arthropoda</taxon>
        <taxon>Hexapoda</taxon>
        <taxon>Insecta</taxon>
        <taxon>Pterygota</taxon>
        <taxon>Neoptera</taxon>
        <taxon>Endopterygota</taxon>
        <taxon>Diptera</taxon>
        <taxon>Nematocera</taxon>
        <taxon>Sciaroidea</taxon>
        <taxon>Sciaridae</taxon>
        <taxon>Pseudolycoriella</taxon>
    </lineage>
</organism>
<feature type="compositionally biased region" description="Acidic residues" evidence="1">
    <location>
        <begin position="59"/>
        <end position="68"/>
    </location>
</feature>
<feature type="transmembrane region" description="Helical" evidence="2">
    <location>
        <begin position="811"/>
        <end position="830"/>
    </location>
</feature>
<evidence type="ECO:0000256" key="1">
    <source>
        <dbReference type="SAM" id="MobiDB-lite"/>
    </source>
</evidence>
<reference evidence="4" key="1">
    <citation type="submission" date="2022-07" db="EMBL/GenBank/DDBJ databases">
        <authorList>
            <person name="Trinca V."/>
            <person name="Uliana J.V.C."/>
            <person name="Torres T.T."/>
            <person name="Ward R.J."/>
            <person name="Monesi N."/>
        </authorList>
    </citation>
    <scope>NUCLEOTIDE SEQUENCE</scope>
    <source>
        <strain evidence="4">HSMRA1968</strain>
        <tissue evidence="4">Whole embryos</tissue>
    </source>
</reference>
<protein>
    <submittedName>
        <fullName evidence="4">Nose resistant to fluoxetine protein 6</fullName>
    </submittedName>
</protein>
<feature type="transmembrane region" description="Helical" evidence="2">
    <location>
        <begin position="703"/>
        <end position="720"/>
    </location>
</feature>
<dbReference type="GO" id="GO:0016747">
    <property type="term" value="F:acyltransferase activity, transferring groups other than amino-acyl groups"/>
    <property type="evidence" value="ECO:0007669"/>
    <property type="project" value="InterPro"/>
</dbReference>
<feature type="non-terminal residue" evidence="4">
    <location>
        <position position="1"/>
    </location>
</feature>
<comment type="caution">
    <text evidence="4">The sequence shown here is derived from an EMBL/GenBank/DDBJ whole genome shotgun (WGS) entry which is preliminary data.</text>
</comment>